<dbReference type="PIRSF" id="PIRSF037006">
    <property type="entry name" value="Wax_synthase"/>
    <property type="match status" value="1"/>
</dbReference>
<evidence type="ECO:0000256" key="4">
    <source>
        <dbReference type="ARBA" id="ARBA00022679"/>
    </source>
</evidence>
<keyword evidence="8 10" id="KW-0472">Membrane</keyword>
<reference evidence="12 13" key="1">
    <citation type="submission" date="2023-12" db="EMBL/GenBank/DDBJ databases">
        <title>A high-quality genome assembly for Dillenia turbinata (Dilleniales).</title>
        <authorList>
            <person name="Chanderbali A."/>
        </authorList>
    </citation>
    <scope>NUCLEOTIDE SEQUENCE [LARGE SCALE GENOMIC DNA]</scope>
    <source>
        <strain evidence="12">LSX21</strain>
        <tissue evidence="12">Leaf</tissue>
    </source>
</reference>
<dbReference type="AlphaFoldDB" id="A0AAN8VR09"/>
<name>A0AAN8VR09_9MAGN</name>
<dbReference type="PANTHER" id="PTHR31595">
    <property type="entry name" value="LONG-CHAIN-ALCOHOL O-FATTY-ACYLTRANSFERASE 3-RELATED"/>
    <property type="match status" value="1"/>
</dbReference>
<evidence type="ECO:0000256" key="2">
    <source>
        <dbReference type="ARBA" id="ARBA00005179"/>
    </source>
</evidence>
<evidence type="ECO:0000256" key="6">
    <source>
        <dbReference type="ARBA" id="ARBA00022989"/>
    </source>
</evidence>
<evidence type="ECO:0000313" key="12">
    <source>
        <dbReference type="EMBL" id="KAK6934491.1"/>
    </source>
</evidence>
<feature type="domain" description="Wax synthase" evidence="11">
    <location>
        <begin position="183"/>
        <end position="266"/>
    </location>
</feature>
<feature type="transmembrane region" description="Helical" evidence="10">
    <location>
        <begin position="143"/>
        <end position="166"/>
    </location>
</feature>
<evidence type="ECO:0000256" key="8">
    <source>
        <dbReference type="ARBA" id="ARBA00023136"/>
    </source>
</evidence>
<evidence type="ECO:0000313" key="13">
    <source>
        <dbReference type="Proteomes" id="UP001370490"/>
    </source>
</evidence>
<feature type="transmembrane region" description="Helical" evidence="10">
    <location>
        <begin position="37"/>
        <end position="70"/>
    </location>
</feature>
<feature type="transmembrane region" description="Helical" evidence="10">
    <location>
        <begin position="6"/>
        <end position="25"/>
    </location>
</feature>
<accession>A0AAN8VR09</accession>
<dbReference type="Pfam" id="PF13813">
    <property type="entry name" value="MBOAT_2"/>
    <property type="match status" value="1"/>
</dbReference>
<evidence type="ECO:0000256" key="10">
    <source>
        <dbReference type="SAM" id="Phobius"/>
    </source>
</evidence>
<sequence>MDGEALSLIKVWSATLVALSYSYFIASKIPKGKLRFLVLLPIFSLFFILPLFLSAVFPIGITTFFISGLANSKLLLFAFDSGPLSSTQPKNFFIFVIIACLPIKIKSENQYPSSKTTKLPFNFTAKFLFLALLIGLFDYKKDVHPSVALVIYCCMVFLFVEVVLVVPNSLVKFLIGLELEPPSDEPYLSTSLRDFWGRRWNLMVSNALRHTVYKPVRSFSATLIGSAWVTLPGVLATFLVSGLMHELLYFYITRAPPTWEVTCFFLLHAVCLVVEFGLKKACEGRFELHWAISCVLTAGFVMVTAFWLFFPPLLRAGVDVRAIDETKMLFRFVSHKLNLKG</sequence>
<dbReference type="PANTHER" id="PTHR31595:SF57">
    <property type="entry name" value="OS04G0481900 PROTEIN"/>
    <property type="match status" value="1"/>
</dbReference>
<dbReference type="InterPro" id="IPR017088">
    <property type="entry name" value="Wax_synthase_Magnoliopsida"/>
</dbReference>
<dbReference type="GO" id="GO:0006629">
    <property type="term" value="P:lipid metabolic process"/>
    <property type="evidence" value="ECO:0007669"/>
    <property type="project" value="UniProtKB-KW"/>
</dbReference>
<comment type="similarity">
    <text evidence="3">Belongs to the wax synthase family.</text>
</comment>
<evidence type="ECO:0000256" key="1">
    <source>
        <dbReference type="ARBA" id="ARBA00004141"/>
    </source>
</evidence>
<dbReference type="GO" id="GO:0008374">
    <property type="term" value="F:O-acyltransferase activity"/>
    <property type="evidence" value="ECO:0007669"/>
    <property type="project" value="InterPro"/>
</dbReference>
<dbReference type="GO" id="GO:0016020">
    <property type="term" value="C:membrane"/>
    <property type="evidence" value="ECO:0007669"/>
    <property type="project" value="UniProtKB-SubCell"/>
</dbReference>
<keyword evidence="7" id="KW-0443">Lipid metabolism</keyword>
<dbReference type="InterPro" id="IPR044851">
    <property type="entry name" value="Wax_synthase"/>
</dbReference>
<evidence type="ECO:0000256" key="3">
    <source>
        <dbReference type="ARBA" id="ARBA00007282"/>
    </source>
</evidence>
<evidence type="ECO:0000259" key="11">
    <source>
        <dbReference type="Pfam" id="PF13813"/>
    </source>
</evidence>
<proteinExistence type="inferred from homology"/>
<feature type="transmembrane region" description="Helical" evidence="10">
    <location>
        <begin position="259"/>
        <end position="278"/>
    </location>
</feature>
<organism evidence="12 13">
    <name type="scientific">Dillenia turbinata</name>
    <dbReference type="NCBI Taxonomy" id="194707"/>
    <lineage>
        <taxon>Eukaryota</taxon>
        <taxon>Viridiplantae</taxon>
        <taxon>Streptophyta</taxon>
        <taxon>Embryophyta</taxon>
        <taxon>Tracheophyta</taxon>
        <taxon>Spermatophyta</taxon>
        <taxon>Magnoliopsida</taxon>
        <taxon>eudicotyledons</taxon>
        <taxon>Gunneridae</taxon>
        <taxon>Pentapetalae</taxon>
        <taxon>Dilleniales</taxon>
        <taxon>Dilleniaceae</taxon>
        <taxon>Dillenia</taxon>
    </lineage>
</organism>
<feature type="transmembrane region" description="Helical" evidence="10">
    <location>
        <begin position="119"/>
        <end position="137"/>
    </location>
</feature>
<dbReference type="EMBL" id="JBAMMX010000008">
    <property type="protein sequence ID" value="KAK6934491.1"/>
    <property type="molecule type" value="Genomic_DNA"/>
</dbReference>
<gene>
    <name evidence="12" type="ORF">RJ641_034646</name>
</gene>
<protein>
    <submittedName>
        <fullName evidence="12">Wax synthase domain</fullName>
    </submittedName>
</protein>
<evidence type="ECO:0000256" key="7">
    <source>
        <dbReference type="ARBA" id="ARBA00023098"/>
    </source>
</evidence>
<comment type="pathway">
    <text evidence="2">Secondary metabolite biosynthesis.</text>
</comment>
<dbReference type="Proteomes" id="UP001370490">
    <property type="component" value="Unassembled WGS sequence"/>
</dbReference>
<keyword evidence="13" id="KW-1185">Reference proteome</keyword>
<comment type="subcellular location">
    <subcellularLocation>
        <location evidence="1">Membrane</location>
        <topology evidence="1">Multi-pass membrane protein</topology>
    </subcellularLocation>
</comment>
<keyword evidence="4" id="KW-0808">Transferase</keyword>
<feature type="transmembrane region" description="Helical" evidence="10">
    <location>
        <begin position="290"/>
        <end position="310"/>
    </location>
</feature>
<dbReference type="InterPro" id="IPR032805">
    <property type="entry name" value="Wax_synthase_dom"/>
</dbReference>
<evidence type="ECO:0000256" key="9">
    <source>
        <dbReference type="ARBA" id="ARBA00023315"/>
    </source>
</evidence>
<comment type="caution">
    <text evidence="12">The sequence shown here is derived from an EMBL/GenBank/DDBJ whole genome shotgun (WGS) entry which is preliminary data.</text>
</comment>
<feature type="transmembrane region" description="Helical" evidence="10">
    <location>
        <begin position="219"/>
        <end position="239"/>
    </location>
</feature>
<keyword evidence="5 10" id="KW-0812">Transmembrane</keyword>
<evidence type="ECO:0000256" key="5">
    <source>
        <dbReference type="ARBA" id="ARBA00022692"/>
    </source>
</evidence>
<keyword evidence="6 10" id="KW-1133">Transmembrane helix</keyword>
<keyword evidence="9" id="KW-0012">Acyltransferase</keyword>